<dbReference type="PRINTS" id="PR00024">
    <property type="entry name" value="HOMEOBOX"/>
</dbReference>
<reference evidence="10 11" key="1">
    <citation type="journal article" date="2018" name="Elife">
        <title>Firefly genomes illuminate parallel origins of bioluminescence in beetles.</title>
        <authorList>
            <person name="Fallon T.R."/>
            <person name="Lower S.E."/>
            <person name="Chang C.H."/>
            <person name="Bessho-Uehara M."/>
            <person name="Martin G.J."/>
            <person name="Bewick A.J."/>
            <person name="Behringer M."/>
            <person name="Debat H.J."/>
            <person name="Wong I."/>
            <person name="Day J.C."/>
            <person name="Suvorov A."/>
            <person name="Silva C.J."/>
            <person name="Stanger-Hall K.F."/>
            <person name="Hall D.W."/>
            <person name="Schmitz R.J."/>
            <person name="Nelson D.R."/>
            <person name="Lewis S.M."/>
            <person name="Shigenobu S."/>
            <person name="Bybee S.M."/>
            <person name="Larracuente A.M."/>
            <person name="Oba Y."/>
            <person name="Weng J.K."/>
        </authorList>
    </citation>
    <scope>NUCLEOTIDE SEQUENCE [LARGE SCALE GENOMIC DNA]</scope>
    <source>
        <strain evidence="10">1611_PpyrPB1</strain>
        <tissue evidence="10">Whole body</tissue>
    </source>
</reference>
<evidence type="ECO:0000256" key="1">
    <source>
        <dbReference type="ARBA" id="ARBA00004123"/>
    </source>
</evidence>
<feature type="compositionally biased region" description="Polar residues" evidence="8">
    <location>
        <begin position="324"/>
        <end position="336"/>
    </location>
</feature>
<dbReference type="EMBL" id="VVIM01001797">
    <property type="protein sequence ID" value="KAB0790159.1"/>
    <property type="molecule type" value="Genomic_DNA"/>
</dbReference>
<name>A0A5N3ZYN0_PHOPY</name>
<keyword evidence="4 6" id="KW-0371">Homeobox</keyword>
<gene>
    <name evidence="10" type="ORF">PPYR_15513</name>
</gene>
<dbReference type="Pfam" id="PF00046">
    <property type="entry name" value="Homeodomain"/>
    <property type="match status" value="1"/>
</dbReference>
<dbReference type="InterPro" id="IPR017970">
    <property type="entry name" value="Homeobox_CS"/>
</dbReference>
<organism evidence="10 11">
    <name type="scientific">Photinus pyralis</name>
    <name type="common">Common eastern firefly</name>
    <name type="synonym">Lampyris pyralis</name>
    <dbReference type="NCBI Taxonomy" id="7054"/>
    <lineage>
        <taxon>Eukaryota</taxon>
        <taxon>Metazoa</taxon>
        <taxon>Ecdysozoa</taxon>
        <taxon>Arthropoda</taxon>
        <taxon>Hexapoda</taxon>
        <taxon>Insecta</taxon>
        <taxon>Pterygota</taxon>
        <taxon>Neoptera</taxon>
        <taxon>Endopterygota</taxon>
        <taxon>Coleoptera</taxon>
        <taxon>Polyphaga</taxon>
        <taxon>Elateriformia</taxon>
        <taxon>Elateroidea</taxon>
        <taxon>Lampyridae</taxon>
        <taxon>Lampyrinae</taxon>
        <taxon>Photinus</taxon>
    </lineage>
</organism>
<evidence type="ECO:0000313" key="10">
    <source>
        <dbReference type="EMBL" id="KAB0790159.1"/>
    </source>
</evidence>
<dbReference type="Proteomes" id="UP000327044">
    <property type="component" value="Unassembled WGS sequence"/>
</dbReference>
<evidence type="ECO:0000256" key="7">
    <source>
        <dbReference type="RuleBase" id="RU000682"/>
    </source>
</evidence>
<dbReference type="FunFam" id="1.10.10.60:FF:000176">
    <property type="entry name" value="pancreas/duodenum homeobox protein 1"/>
    <property type="match status" value="1"/>
</dbReference>
<evidence type="ECO:0000259" key="9">
    <source>
        <dbReference type="PROSITE" id="PS50071"/>
    </source>
</evidence>
<dbReference type="InterPro" id="IPR009057">
    <property type="entry name" value="Homeodomain-like_sf"/>
</dbReference>
<dbReference type="InterPro" id="IPR020479">
    <property type="entry name" value="HD_metazoa"/>
</dbReference>
<dbReference type="PANTHER" id="PTHR24333:SF13">
    <property type="entry name" value="HOMEOBOX DOMAIN-CONTAINING PROTEIN"/>
    <property type="match status" value="1"/>
</dbReference>
<dbReference type="CDD" id="cd00086">
    <property type="entry name" value="homeodomain"/>
    <property type="match status" value="1"/>
</dbReference>
<evidence type="ECO:0000256" key="2">
    <source>
        <dbReference type="ARBA" id="ARBA00022473"/>
    </source>
</evidence>
<dbReference type="Gene3D" id="1.10.10.60">
    <property type="entry name" value="Homeodomain-like"/>
    <property type="match status" value="1"/>
</dbReference>
<keyword evidence="11" id="KW-1185">Reference proteome</keyword>
<evidence type="ECO:0000313" key="11">
    <source>
        <dbReference type="Proteomes" id="UP000327044"/>
    </source>
</evidence>
<dbReference type="PROSITE" id="PS00027">
    <property type="entry name" value="HOMEOBOX_1"/>
    <property type="match status" value="1"/>
</dbReference>
<keyword evidence="3 6" id="KW-0238">DNA-binding</keyword>
<feature type="domain" description="Homeobox" evidence="9">
    <location>
        <begin position="137"/>
        <end position="197"/>
    </location>
</feature>
<dbReference type="FunCoup" id="A0A5N3ZYN0">
    <property type="interactions" value="110"/>
</dbReference>
<feature type="compositionally biased region" description="Low complexity" evidence="8">
    <location>
        <begin position="311"/>
        <end position="323"/>
    </location>
</feature>
<dbReference type="SMART" id="SM00389">
    <property type="entry name" value="HOX"/>
    <property type="match status" value="1"/>
</dbReference>
<comment type="caution">
    <text evidence="10">The sequence shown here is derived from an EMBL/GenBank/DDBJ whole genome shotgun (WGS) entry which is preliminary data.</text>
</comment>
<dbReference type="GO" id="GO:0000981">
    <property type="term" value="F:DNA-binding transcription factor activity, RNA polymerase II-specific"/>
    <property type="evidence" value="ECO:0007669"/>
    <property type="project" value="InterPro"/>
</dbReference>
<keyword evidence="2" id="KW-0217">Developmental protein</keyword>
<dbReference type="InterPro" id="IPR001827">
    <property type="entry name" value="Homeobox_Antennapedia_CS"/>
</dbReference>
<sequence length="726" mass="79910">MRIKHPHRMPAGHLEEGEYVAVKTRPATPEGSGTGGFWLAAVSAASGATHAGLPLEGCNETGFINSQPSMAEFMTALPHLSGEMTHGTPLSPQHTPPSGPYSMDVTHGLGSPGVNVPEYPWMKEKKTTRKNSQQENGLPRRLRTAYTNTQLLELEKEFHFNKYLCRPRRIEIAASLDLTERQVKVWFQNRRMKHKRQTLSKQNDDGDDKDSISSDGAKSGKMSSDKLLCDEMSKKSCQGCEMPPAGVCGPHDEMPDLNSSRGNNNNTPSATNNNTSFSNNNSNGASSIASSGSFDKINSEEDSQSNEDINSRSSPRISKKPSNTGSITIKTENLRNSPVGHDRKVGIPKMSPSVNHKDSNAIGNVSDAITTNKIVSKCVPPLNPPTVNTSGLGIGPINNSSIYPHLQRSSPTTATAIASATVTIQNVANSIPPFAARGAGAQMNNYTTQYQLNTQVEYRNDSRSKSHQQYHHGYASSEMYNPDQVVVGENHSYFRNQVHSNPLTHEESKEELSLRNQGRSRHSYQSAYANQQNYYGYNKRHLAPNENFQHNVANQSGYSHGYQAEHVGYNHYTYPTSGIYPNESSNNIGNSGHMNHAHDSNYYPGENMQGMHKIHNQTEYASKINYYENNTYNNTHLAPHTESSSYIPTEPFSNAAVATSLTAAVMTPPASVQTDSSDTYNSFHQFYSGEAPQTHVPPTGENSNSSSDFNFLSNLANDFTPEYYQI</sequence>
<feature type="region of interest" description="Disordered" evidence="8">
    <location>
        <begin position="689"/>
        <end position="708"/>
    </location>
</feature>
<dbReference type="InterPro" id="IPR001356">
    <property type="entry name" value="HD"/>
</dbReference>
<dbReference type="OrthoDB" id="6159439at2759"/>
<dbReference type="PANTHER" id="PTHR24333">
    <property type="entry name" value="HOMEO BOX HB9 LIKE A-RELATED"/>
    <property type="match status" value="1"/>
</dbReference>
<proteinExistence type="predicted"/>
<feature type="region of interest" description="Disordered" evidence="8">
    <location>
        <begin position="192"/>
        <end position="224"/>
    </location>
</feature>
<dbReference type="InterPro" id="IPR050848">
    <property type="entry name" value="Homeobox_TF"/>
</dbReference>
<dbReference type="GO" id="GO:0048513">
    <property type="term" value="P:animal organ development"/>
    <property type="evidence" value="ECO:0007669"/>
    <property type="project" value="UniProtKB-ARBA"/>
</dbReference>
<dbReference type="PROSITE" id="PS00032">
    <property type="entry name" value="ANTENNAPEDIA"/>
    <property type="match status" value="1"/>
</dbReference>
<evidence type="ECO:0000256" key="6">
    <source>
        <dbReference type="PROSITE-ProRule" id="PRU00108"/>
    </source>
</evidence>
<dbReference type="PROSITE" id="PS50071">
    <property type="entry name" value="HOMEOBOX_2"/>
    <property type="match status" value="1"/>
</dbReference>
<keyword evidence="5 6" id="KW-0539">Nucleus</keyword>
<dbReference type="GO" id="GO:0005634">
    <property type="term" value="C:nucleus"/>
    <property type="evidence" value="ECO:0007669"/>
    <property type="project" value="UniProtKB-SubCell"/>
</dbReference>
<dbReference type="GO" id="GO:0003677">
    <property type="term" value="F:DNA binding"/>
    <property type="evidence" value="ECO:0007669"/>
    <property type="project" value="UniProtKB-UniRule"/>
</dbReference>
<accession>A0A5N3ZYN0</accession>
<feature type="DNA-binding region" description="Homeobox" evidence="6">
    <location>
        <begin position="139"/>
        <end position="198"/>
    </location>
</feature>
<dbReference type="InParanoid" id="A0A5N3ZYN0"/>
<dbReference type="AlphaFoldDB" id="A0A5N3ZYN0"/>
<evidence type="ECO:0000256" key="5">
    <source>
        <dbReference type="ARBA" id="ARBA00023242"/>
    </source>
</evidence>
<dbReference type="SUPFAM" id="SSF46689">
    <property type="entry name" value="Homeodomain-like"/>
    <property type="match status" value="1"/>
</dbReference>
<evidence type="ECO:0000256" key="3">
    <source>
        <dbReference type="ARBA" id="ARBA00023125"/>
    </source>
</evidence>
<evidence type="ECO:0000256" key="4">
    <source>
        <dbReference type="ARBA" id="ARBA00023155"/>
    </source>
</evidence>
<comment type="subcellular location">
    <subcellularLocation>
        <location evidence="1 6 7">Nucleus</location>
    </subcellularLocation>
</comment>
<feature type="compositionally biased region" description="Low complexity" evidence="8">
    <location>
        <begin position="262"/>
        <end position="293"/>
    </location>
</feature>
<feature type="region of interest" description="Disordered" evidence="8">
    <location>
        <begin position="251"/>
        <end position="361"/>
    </location>
</feature>
<evidence type="ECO:0000256" key="8">
    <source>
        <dbReference type="SAM" id="MobiDB-lite"/>
    </source>
</evidence>
<protein>
    <recommendedName>
        <fullName evidence="9">Homeobox domain-containing protein</fullName>
    </recommendedName>
</protein>